<dbReference type="AlphaFoldDB" id="A0A0D5LPL8"/>
<accession>A0A0D5LPL8</accession>
<reference evidence="1 2" key="1">
    <citation type="journal article" date="2015" name="Genome Announc.">
        <title>Complete genome sequence of Martelella endophytica YC6887, which has antifungal activity associated with a halophyte.</title>
        <authorList>
            <person name="Khan A."/>
            <person name="Khan H."/>
            <person name="Chung E.J."/>
            <person name="Hossain M.T."/>
            <person name="Chung Y.R."/>
        </authorList>
    </citation>
    <scope>NUCLEOTIDE SEQUENCE [LARGE SCALE GENOMIC DNA]</scope>
    <source>
        <strain evidence="1">YC6887</strain>
    </source>
</reference>
<proteinExistence type="predicted"/>
<dbReference type="Proteomes" id="UP000032611">
    <property type="component" value="Chromosome"/>
</dbReference>
<sequence>MEKRKEAQVNWEELGRDIKRLTALIDPLEMLLMQEKNPDISARIERFIDQIQRVADQMDRAVTALEADQETRRKVKHIETQILAQTQDISAMRNDLSKVLAALGQPLGT</sequence>
<dbReference type="HOGENOM" id="CLU_2180669_0_0_5"/>
<organism evidence="1 2">
    <name type="scientific">Martelella endophytica</name>
    <dbReference type="NCBI Taxonomy" id="1486262"/>
    <lineage>
        <taxon>Bacteria</taxon>
        <taxon>Pseudomonadati</taxon>
        <taxon>Pseudomonadota</taxon>
        <taxon>Alphaproteobacteria</taxon>
        <taxon>Hyphomicrobiales</taxon>
        <taxon>Aurantimonadaceae</taxon>
        <taxon>Martelella</taxon>
    </lineage>
</organism>
<evidence type="ECO:0000313" key="2">
    <source>
        <dbReference type="Proteomes" id="UP000032611"/>
    </source>
</evidence>
<protein>
    <submittedName>
        <fullName evidence="1">Uncharacterized protein</fullName>
    </submittedName>
</protein>
<keyword evidence="2" id="KW-1185">Reference proteome</keyword>
<dbReference type="KEGG" id="mey:TM49_09500"/>
<dbReference type="EMBL" id="CP010803">
    <property type="protein sequence ID" value="AJY45860.1"/>
    <property type="molecule type" value="Genomic_DNA"/>
</dbReference>
<name>A0A0D5LPL8_MAREN</name>
<gene>
    <name evidence="1" type="ORF">TM49_09500</name>
</gene>
<evidence type="ECO:0000313" key="1">
    <source>
        <dbReference type="EMBL" id="AJY45860.1"/>
    </source>
</evidence>